<gene>
    <name evidence="4" type="ORF">GMBLW1_33450</name>
</gene>
<dbReference type="InParanoid" id="A0A6C2YHT4"/>
<keyword evidence="1 4" id="KW-0489">Methyltransferase</keyword>
<dbReference type="InterPro" id="IPR041698">
    <property type="entry name" value="Methyltransf_25"/>
</dbReference>
<keyword evidence="4" id="KW-0830">Ubiquinone</keyword>
<protein>
    <recommendedName>
        <fullName evidence="3">Methyltransferase domain-containing protein</fullName>
    </recommendedName>
</protein>
<sequence length="247" mass="26905">MSGSDSANGRKSTAPAWQFDEFRSVGRDYSQPAEAAIYDASHADFRDAIAEAERILDWLNLAPGERLIDVGCGTGTLLIQAAKRGIVGVGVDVSPAMLTQAKLKATAAGVDAIEWIHTGYLTMPPPEPAASGIVSSFSLHHLPDLWKPVALLRLRSWLAPHGRLWLHDVIAESGDPIEMQSAVAAFVARQHALGGDFLREDAEGHFRDEHSTYAWILEAMLTTAGFRILSREFAQGVIGTYRCERLD</sequence>
<proteinExistence type="predicted"/>
<feature type="domain" description="Methyltransferase" evidence="3">
    <location>
        <begin position="68"/>
        <end position="162"/>
    </location>
</feature>
<dbReference type="PANTHER" id="PTHR43861">
    <property type="entry name" value="TRANS-ACONITATE 2-METHYLTRANSFERASE-RELATED"/>
    <property type="match status" value="1"/>
</dbReference>
<keyword evidence="5" id="KW-1185">Reference proteome</keyword>
<dbReference type="EMBL" id="LR586016">
    <property type="protein sequence ID" value="VIP00615.1"/>
    <property type="molecule type" value="Genomic_DNA"/>
</dbReference>
<evidence type="ECO:0000313" key="4">
    <source>
        <dbReference type="EMBL" id="VIP00615.1"/>
    </source>
</evidence>
<reference evidence="4" key="1">
    <citation type="submission" date="2019-04" db="EMBL/GenBank/DDBJ databases">
        <authorList>
            <consortium name="Science for Life Laboratories"/>
        </authorList>
    </citation>
    <scope>NUCLEOTIDE SEQUENCE</scope>
    <source>
        <strain evidence="4">MBLW1</strain>
    </source>
</reference>
<accession>A0A6C2YHT4</accession>
<keyword evidence="2 4" id="KW-0808">Transferase</keyword>
<dbReference type="AlphaFoldDB" id="A0A6C2YHT4"/>
<dbReference type="InterPro" id="IPR029063">
    <property type="entry name" value="SAM-dependent_MTases_sf"/>
</dbReference>
<dbReference type="GO" id="GO:0008168">
    <property type="term" value="F:methyltransferase activity"/>
    <property type="evidence" value="ECO:0007669"/>
    <property type="project" value="UniProtKB-KW"/>
</dbReference>
<organism evidence="4">
    <name type="scientific">Tuwongella immobilis</name>
    <dbReference type="NCBI Taxonomy" id="692036"/>
    <lineage>
        <taxon>Bacteria</taxon>
        <taxon>Pseudomonadati</taxon>
        <taxon>Planctomycetota</taxon>
        <taxon>Planctomycetia</taxon>
        <taxon>Gemmatales</taxon>
        <taxon>Gemmataceae</taxon>
        <taxon>Tuwongella</taxon>
    </lineage>
</organism>
<dbReference type="Proteomes" id="UP000464378">
    <property type="component" value="Chromosome"/>
</dbReference>
<dbReference type="RefSeq" id="WP_162655819.1">
    <property type="nucleotide sequence ID" value="NZ_LR593887.1"/>
</dbReference>
<dbReference type="SUPFAM" id="SSF53335">
    <property type="entry name" value="S-adenosyl-L-methionine-dependent methyltransferases"/>
    <property type="match status" value="1"/>
</dbReference>
<evidence type="ECO:0000256" key="1">
    <source>
        <dbReference type="ARBA" id="ARBA00022603"/>
    </source>
</evidence>
<dbReference type="PANTHER" id="PTHR43861:SF1">
    <property type="entry name" value="TRANS-ACONITATE 2-METHYLTRANSFERASE"/>
    <property type="match status" value="1"/>
</dbReference>
<dbReference type="GO" id="GO:0032259">
    <property type="term" value="P:methylation"/>
    <property type="evidence" value="ECO:0007669"/>
    <property type="project" value="UniProtKB-KW"/>
</dbReference>
<dbReference type="EMBL" id="LR593887">
    <property type="protein sequence ID" value="VTR96648.1"/>
    <property type="molecule type" value="Genomic_DNA"/>
</dbReference>
<evidence type="ECO:0000313" key="5">
    <source>
        <dbReference type="Proteomes" id="UP000464378"/>
    </source>
</evidence>
<dbReference type="CDD" id="cd02440">
    <property type="entry name" value="AdoMet_MTases"/>
    <property type="match status" value="1"/>
</dbReference>
<dbReference type="Pfam" id="PF13649">
    <property type="entry name" value="Methyltransf_25"/>
    <property type="match status" value="1"/>
</dbReference>
<dbReference type="KEGG" id="tim:GMBLW1_33450"/>
<dbReference type="Gene3D" id="3.40.50.150">
    <property type="entry name" value="Vaccinia Virus protein VP39"/>
    <property type="match status" value="1"/>
</dbReference>
<name>A0A6C2YHT4_9BACT</name>
<evidence type="ECO:0000259" key="3">
    <source>
        <dbReference type="Pfam" id="PF13649"/>
    </source>
</evidence>
<evidence type="ECO:0000256" key="2">
    <source>
        <dbReference type="ARBA" id="ARBA00022679"/>
    </source>
</evidence>